<keyword evidence="2" id="KW-0496">Mitochondrion</keyword>
<evidence type="ECO:0000256" key="1">
    <source>
        <dbReference type="ARBA" id="ARBA00004173"/>
    </source>
</evidence>
<comment type="similarity">
    <text evidence="3">Belongs to the alpha-ketoglutarate dehydrogenase component 4 family.</text>
</comment>
<evidence type="ECO:0000256" key="4">
    <source>
        <dbReference type="SAM" id="MobiDB-lite"/>
    </source>
</evidence>
<feature type="region of interest" description="Disordered" evidence="4">
    <location>
        <begin position="48"/>
        <end position="72"/>
    </location>
</feature>
<keyword evidence="6" id="KW-1185">Reference proteome</keyword>
<dbReference type="GO" id="GO:0006103">
    <property type="term" value="P:2-oxoglutarate metabolic process"/>
    <property type="evidence" value="ECO:0007669"/>
    <property type="project" value="InterPro"/>
</dbReference>
<protein>
    <submittedName>
        <fullName evidence="5">Uncharacterized protein</fullName>
    </submittedName>
</protein>
<evidence type="ECO:0000313" key="5">
    <source>
        <dbReference type="EMBL" id="THH32157.1"/>
    </source>
</evidence>
<dbReference type="EMBL" id="SGPM01000028">
    <property type="protein sequence ID" value="THH32157.1"/>
    <property type="molecule type" value="Genomic_DNA"/>
</dbReference>
<name>A0A4S4N2B1_9APHY</name>
<evidence type="ECO:0000256" key="2">
    <source>
        <dbReference type="ARBA" id="ARBA00023128"/>
    </source>
</evidence>
<proteinExistence type="inferred from homology"/>
<comment type="subcellular location">
    <subcellularLocation>
        <location evidence="1">Mitochondrion</location>
    </subcellularLocation>
</comment>
<feature type="compositionally biased region" description="Low complexity" evidence="4">
    <location>
        <begin position="51"/>
        <end position="72"/>
    </location>
</feature>
<dbReference type="GO" id="GO:0005739">
    <property type="term" value="C:mitochondrion"/>
    <property type="evidence" value="ECO:0007669"/>
    <property type="project" value="UniProtKB-SubCell"/>
</dbReference>
<comment type="caution">
    <text evidence="5">The sequence shown here is derived from an EMBL/GenBank/DDBJ whole genome shotgun (WGS) entry which is preliminary data.</text>
</comment>
<accession>A0A4S4N2B1</accession>
<evidence type="ECO:0000256" key="3">
    <source>
        <dbReference type="ARBA" id="ARBA00043970"/>
    </source>
</evidence>
<reference evidence="5 6" key="1">
    <citation type="submission" date="2019-02" db="EMBL/GenBank/DDBJ databases">
        <title>Genome sequencing of the rare red list fungi Antrodiella citrinella (Flaviporus citrinellus).</title>
        <authorList>
            <person name="Buettner E."/>
            <person name="Kellner H."/>
        </authorList>
    </citation>
    <scope>NUCLEOTIDE SEQUENCE [LARGE SCALE GENOMIC DNA]</scope>
    <source>
        <strain evidence="5 6">DSM 108506</strain>
    </source>
</reference>
<sequence>MLPTLVRRSATARKPLIHFIGKRQWPAHTDAPHPHPYAPAEIKQAFGEFTSKSASSAAPSQSAPSSSKSGSGVQAYEEFWYAPERLWRHTIDEVEIDAILSGGATAAKS</sequence>
<organism evidence="5 6">
    <name type="scientific">Antrodiella citrinella</name>
    <dbReference type="NCBI Taxonomy" id="2447956"/>
    <lineage>
        <taxon>Eukaryota</taxon>
        <taxon>Fungi</taxon>
        <taxon>Dikarya</taxon>
        <taxon>Basidiomycota</taxon>
        <taxon>Agaricomycotina</taxon>
        <taxon>Agaricomycetes</taxon>
        <taxon>Polyporales</taxon>
        <taxon>Steccherinaceae</taxon>
        <taxon>Antrodiella</taxon>
    </lineage>
</organism>
<dbReference type="Pfam" id="PF10937">
    <property type="entry name" value="Kgd4-YMR31"/>
    <property type="match status" value="1"/>
</dbReference>
<dbReference type="AlphaFoldDB" id="A0A4S4N2B1"/>
<dbReference type="Proteomes" id="UP000308730">
    <property type="component" value="Unassembled WGS sequence"/>
</dbReference>
<dbReference type="InterPro" id="IPR020373">
    <property type="entry name" value="Kgd4/YMR-31"/>
</dbReference>
<evidence type="ECO:0000313" key="6">
    <source>
        <dbReference type="Proteomes" id="UP000308730"/>
    </source>
</evidence>
<dbReference type="OrthoDB" id="2116030at2759"/>
<gene>
    <name evidence="5" type="ORF">EUX98_g2028</name>
</gene>